<dbReference type="AlphaFoldDB" id="A0A9P6D0U1"/>
<evidence type="ECO:0000313" key="1">
    <source>
        <dbReference type="EMBL" id="KAF9486712.1"/>
    </source>
</evidence>
<comment type="caution">
    <text evidence="1">The sequence shown here is derived from an EMBL/GenBank/DDBJ whole genome shotgun (WGS) entry which is preliminary data.</text>
</comment>
<gene>
    <name evidence="1" type="ORF">BDN71DRAFT_1459184</name>
</gene>
<sequence>MPVMGCPKGFWVGSCIEAVVPVMQVSVRQRRNEKEEVASNASLPAYWGNQGQFHHRETWAQGRPHVSLQVKLALLSP</sequence>
<protein>
    <submittedName>
        <fullName evidence="1">Uncharacterized protein</fullName>
    </submittedName>
</protein>
<organism evidence="1 2">
    <name type="scientific">Pleurotus eryngii</name>
    <name type="common">Boletus of the steppes</name>
    <dbReference type="NCBI Taxonomy" id="5323"/>
    <lineage>
        <taxon>Eukaryota</taxon>
        <taxon>Fungi</taxon>
        <taxon>Dikarya</taxon>
        <taxon>Basidiomycota</taxon>
        <taxon>Agaricomycotina</taxon>
        <taxon>Agaricomycetes</taxon>
        <taxon>Agaricomycetidae</taxon>
        <taxon>Agaricales</taxon>
        <taxon>Pleurotineae</taxon>
        <taxon>Pleurotaceae</taxon>
        <taxon>Pleurotus</taxon>
    </lineage>
</organism>
<accession>A0A9P6D0U1</accession>
<keyword evidence="2" id="KW-1185">Reference proteome</keyword>
<proteinExistence type="predicted"/>
<name>A0A9P6D0U1_PLEER</name>
<dbReference type="Proteomes" id="UP000807025">
    <property type="component" value="Unassembled WGS sequence"/>
</dbReference>
<dbReference type="EMBL" id="MU154987">
    <property type="protein sequence ID" value="KAF9486712.1"/>
    <property type="molecule type" value="Genomic_DNA"/>
</dbReference>
<reference evidence="1" key="1">
    <citation type="submission" date="2020-11" db="EMBL/GenBank/DDBJ databases">
        <authorList>
            <consortium name="DOE Joint Genome Institute"/>
            <person name="Ahrendt S."/>
            <person name="Riley R."/>
            <person name="Andreopoulos W."/>
            <person name="Labutti K."/>
            <person name="Pangilinan J."/>
            <person name="Ruiz-Duenas F.J."/>
            <person name="Barrasa J.M."/>
            <person name="Sanchez-Garcia M."/>
            <person name="Camarero S."/>
            <person name="Miyauchi S."/>
            <person name="Serrano A."/>
            <person name="Linde D."/>
            <person name="Babiker R."/>
            <person name="Drula E."/>
            <person name="Ayuso-Fernandez I."/>
            <person name="Pacheco R."/>
            <person name="Padilla G."/>
            <person name="Ferreira P."/>
            <person name="Barriuso J."/>
            <person name="Kellner H."/>
            <person name="Castanera R."/>
            <person name="Alfaro M."/>
            <person name="Ramirez L."/>
            <person name="Pisabarro A.G."/>
            <person name="Kuo A."/>
            <person name="Tritt A."/>
            <person name="Lipzen A."/>
            <person name="He G."/>
            <person name="Yan M."/>
            <person name="Ng V."/>
            <person name="Cullen D."/>
            <person name="Martin F."/>
            <person name="Rosso M.-N."/>
            <person name="Henrissat B."/>
            <person name="Hibbett D."/>
            <person name="Martinez A.T."/>
            <person name="Grigoriev I.V."/>
        </authorList>
    </citation>
    <scope>NUCLEOTIDE SEQUENCE</scope>
    <source>
        <strain evidence="1">ATCC 90797</strain>
    </source>
</reference>
<evidence type="ECO:0000313" key="2">
    <source>
        <dbReference type="Proteomes" id="UP000807025"/>
    </source>
</evidence>